<reference evidence="3 4" key="1">
    <citation type="submission" date="2020-08" db="EMBL/GenBank/DDBJ databases">
        <title>Genomic Encyclopedia of Type Strains, Phase IV (KMG-IV): sequencing the most valuable type-strain genomes for metagenomic binning, comparative biology and taxonomic classification.</title>
        <authorList>
            <person name="Goeker M."/>
        </authorList>
    </citation>
    <scope>NUCLEOTIDE SEQUENCE [LARGE SCALE GENOMIC DNA]</scope>
    <source>
        <strain evidence="3 4">DSM 2461</strain>
    </source>
</reference>
<dbReference type="EMBL" id="JACHGJ010000002">
    <property type="protein sequence ID" value="MBB6479444.1"/>
    <property type="molecule type" value="Genomic_DNA"/>
</dbReference>
<dbReference type="SMART" id="SM00360">
    <property type="entry name" value="RRM"/>
    <property type="match status" value="1"/>
</dbReference>
<dbReference type="CDD" id="cd21608">
    <property type="entry name" value="RRM2_NsCP33_like"/>
    <property type="match status" value="1"/>
</dbReference>
<evidence type="ECO:0000313" key="3">
    <source>
        <dbReference type="EMBL" id="MBB6479444.1"/>
    </source>
</evidence>
<dbReference type="PROSITE" id="PS50102">
    <property type="entry name" value="RRM"/>
    <property type="match status" value="1"/>
</dbReference>
<dbReference type="PANTHER" id="PTHR15241:SF304">
    <property type="entry name" value="RRM DOMAIN-CONTAINING PROTEIN"/>
    <property type="match status" value="1"/>
</dbReference>
<dbReference type="InterPro" id="IPR048289">
    <property type="entry name" value="RRM2_NsCP33-like"/>
</dbReference>
<dbReference type="PANTHER" id="PTHR15241">
    <property type="entry name" value="TRANSFORMER-2-RELATED"/>
    <property type="match status" value="1"/>
</dbReference>
<dbReference type="InterPro" id="IPR012677">
    <property type="entry name" value="Nucleotide-bd_a/b_plait_sf"/>
</dbReference>
<protein>
    <submittedName>
        <fullName evidence="3">RNA recognition motif-containing protein</fullName>
    </submittedName>
</protein>
<dbReference type="InterPro" id="IPR035979">
    <property type="entry name" value="RBD_domain_sf"/>
</dbReference>
<organism evidence="3 4">
    <name type="scientific">Spirochaeta isovalerica</name>
    <dbReference type="NCBI Taxonomy" id="150"/>
    <lineage>
        <taxon>Bacteria</taxon>
        <taxon>Pseudomonadati</taxon>
        <taxon>Spirochaetota</taxon>
        <taxon>Spirochaetia</taxon>
        <taxon>Spirochaetales</taxon>
        <taxon>Spirochaetaceae</taxon>
        <taxon>Spirochaeta</taxon>
    </lineage>
</organism>
<comment type="caution">
    <text evidence="3">The sequence shown here is derived from an EMBL/GenBank/DDBJ whole genome shotgun (WGS) entry which is preliminary data.</text>
</comment>
<proteinExistence type="predicted"/>
<keyword evidence="1" id="KW-0694">RNA-binding</keyword>
<evidence type="ECO:0000259" key="2">
    <source>
        <dbReference type="PROSITE" id="PS50102"/>
    </source>
</evidence>
<keyword evidence="4" id="KW-1185">Reference proteome</keyword>
<dbReference type="Gene3D" id="3.30.70.330">
    <property type="match status" value="1"/>
</dbReference>
<name>A0A841R324_9SPIO</name>
<gene>
    <name evidence="3" type="ORF">HNR50_001102</name>
</gene>
<dbReference type="SUPFAM" id="SSF54928">
    <property type="entry name" value="RNA-binding domain, RBD"/>
    <property type="match status" value="1"/>
</dbReference>
<feature type="domain" description="RRM" evidence="2">
    <location>
        <begin position="3"/>
        <end position="81"/>
    </location>
</feature>
<evidence type="ECO:0000256" key="1">
    <source>
        <dbReference type="ARBA" id="ARBA00022884"/>
    </source>
</evidence>
<dbReference type="Proteomes" id="UP000587760">
    <property type="component" value="Unassembled WGS sequence"/>
</dbReference>
<dbReference type="Pfam" id="PF00076">
    <property type="entry name" value="RRM_1"/>
    <property type="match status" value="1"/>
</dbReference>
<sequence>MSKKIYVGNLSCNITENNLTNLFTQYGEVLSANIITDRRTNKSKGFGFVEMEDVNAAETAIFAYNGLDFDGQNLRVNVAESGN</sequence>
<dbReference type="AlphaFoldDB" id="A0A841R324"/>
<dbReference type="InterPro" id="IPR000504">
    <property type="entry name" value="RRM_dom"/>
</dbReference>
<evidence type="ECO:0000313" key="4">
    <source>
        <dbReference type="Proteomes" id="UP000587760"/>
    </source>
</evidence>
<accession>A0A841R324</accession>
<dbReference type="RefSeq" id="WP_184744691.1">
    <property type="nucleotide sequence ID" value="NZ_JACHGJ010000002.1"/>
</dbReference>
<dbReference type="GO" id="GO:0003723">
    <property type="term" value="F:RNA binding"/>
    <property type="evidence" value="ECO:0007669"/>
    <property type="project" value="UniProtKB-KW"/>
</dbReference>